<evidence type="ECO:0000313" key="14">
    <source>
        <dbReference type="EMBL" id="GEM49312.1"/>
    </source>
</evidence>
<gene>
    <name evidence="14" type="ORF">DC3_49470</name>
</gene>
<dbReference type="Pfam" id="PF11975">
    <property type="entry name" value="Glyco_hydro_4C"/>
    <property type="match status" value="1"/>
</dbReference>
<dbReference type="SUPFAM" id="SSF56327">
    <property type="entry name" value="LDH C-terminal domain-like"/>
    <property type="match status" value="1"/>
</dbReference>
<evidence type="ECO:0000256" key="12">
    <source>
        <dbReference type="RuleBase" id="RU361152"/>
    </source>
</evidence>
<proteinExistence type="inferred from homology"/>
<evidence type="ECO:0000256" key="8">
    <source>
        <dbReference type="ARBA" id="ARBA00023295"/>
    </source>
</evidence>
<evidence type="ECO:0000259" key="13">
    <source>
        <dbReference type="Pfam" id="PF11975"/>
    </source>
</evidence>
<evidence type="ECO:0000256" key="11">
    <source>
        <dbReference type="PIRSR" id="PIRSR601088-4"/>
    </source>
</evidence>
<dbReference type="GO" id="GO:0005975">
    <property type="term" value="P:carbohydrate metabolic process"/>
    <property type="evidence" value="ECO:0007669"/>
    <property type="project" value="InterPro"/>
</dbReference>
<keyword evidence="15" id="KW-1185">Reference proteome</keyword>
<evidence type="ECO:0000256" key="3">
    <source>
        <dbReference type="ARBA" id="ARBA00022723"/>
    </source>
</evidence>
<dbReference type="SUPFAM" id="SSF51735">
    <property type="entry name" value="NAD(P)-binding Rossmann-fold domains"/>
    <property type="match status" value="1"/>
</dbReference>
<reference evidence="14 15" key="1">
    <citation type="submission" date="2019-07" db="EMBL/GenBank/DDBJ databases">
        <title>Whole genome shotgun sequence of Deinococcus cellulosilyticus NBRC 106333.</title>
        <authorList>
            <person name="Hosoyama A."/>
            <person name="Uohara A."/>
            <person name="Ohji S."/>
            <person name="Ichikawa N."/>
        </authorList>
    </citation>
    <scope>NUCLEOTIDE SEQUENCE [LARGE SCALE GENOMIC DNA]</scope>
    <source>
        <strain evidence="14 15">NBRC 106333</strain>
    </source>
</reference>
<dbReference type="RefSeq" id="WP_146889634.1">
    <property type="nucleotide sequence ID" value="NZ_BJXB01000032.1"/>
</dbReference>
<keyword evidence="8 12" id="KW-0326">Glycosidase</keyword>
<keyword evidence="6 10" id="KW-0464">Manganese</keyword>
<dbReference type="InterPro" id="IPR015955">
    <property type="entry name" value="Lactate_DH/Glyco_Ohase_4_C"/>
</dbReference>
<protein>
    <submittedName>
        <fullName evidence="14">Alpha-glucosidase/alpha-galactosidase</fullName>
    </submittedName>
</protein>
<dbReference type="PRINTS" id="PR00732">
    <property type="entry name" value="GLHYDRLASE4"/>
</dbReference>
<dbReference type="Proteomes" id="UP000321306">
    <property type="component" value="Unassembled WGS sequence"/>
</dbReference>
<evidence type="ECO:0000256" key="5">
    <source>
        <dbReference type="ARBA" id="ARBA00023027"/>
    </source>
</evidence>
<keyword evidence="7" id="KW-0119">Carbohydrate metabolism</keyword>
<organism evidence="14 15">
    <name type="scientific">Deinococcus cellulosilyticus (strain DSM 18568 / NBRC 106333 / KACC 11606 / 5516J-15)</name>
    <dbReference type="NCBI Taxonomy" id="1223518"/>
    <lineage>
        <taxon>Bacteria</taxon>
        <taxon>Thermotogati</taxon>
        <taxon>Deinococcota</taxon>
        <taxon>Deinococci</taxon>
        <taxon>Deinococcales</taxon>
        <taxon>Deinococcaceae</taxon>
        <taxon>Deinococcus</taxon>
    </lineage>
</organism>
<dbReference type="PANTHER" id="PTHR32092">
    <property type="entry name" value="6-PHOSPHO-BETA-GLUCOSIDASE-RELATED"/>
    <property type="match status" value="1"/>
</dbReference>
<feature type="domain" description="Glycosyl hydrolase family 4 C-terminal" evidence="13">
    <location>
        <begin position="193"/>
        <end position="407"/>
    </location>
</feature>
<sequence length="445" mass="49568">MTKIVILGAGSAVFAQQMVTDVLCIEGLETGEFALVDIDPIRLELAHQLAELAVQKSGKNFRVTATTNRLQALPGTDFVISCIEVSGLENVQYDYDIPLKYGVDQCIGDTIGPGGLFKFLRTAPSWLSILRDIERICPKAVVMNYTNPMSALVLLATRATSLQVIGLCHSVQGTAQQIAEYIGVPYQKLRYQCAGINHLSWFTKLEVDGQDVYPELIRVAKQKDIYERDPVRFEMLLHLGAFTTESSGHVSEYTPYFRKRPDLIQKHTRAGYRGESGYYAHNWPTWRSDHDRHARETIARGVEAMELERSHEFGSQIVEALTFNRPQVIHGNVRNTGLIDNLSQDGCVEVACLLDHNGIQPTHFGCLPEHLAALDRQHMTFHDLAVTSILEQDREAAVHALMLDPLTAAVCSLQEARSLFDELAEAQKAYLPRYMASGARAAIGD</sequence>
<comment type="caution">
    <text evidence="14">The sequence shown here is derived from an EMBL/GenBank/DDBJ whole genome shotgun (WGS) entry which is preliminary data.</text>
</comment>
<evidence type="ECO:0000256" key="1">
    <source>
        <dbReference type="ARBA" id="ARBA00001936"/>
    </source>
</evidence>
<evidence type="ECO:0000256" key="6">
    <source>
        <dbReference type="ARBA" id="ARBA00023211"/>
    </source>
</evidence>
<dbReference type="InterPro" id="IPR001088">
    <property type="entry name" value="Glyco_hydro_4"/>
</dbReference>
<dbReference type="InterPro" id="IPR053715">
    <property type="entry name" value="GH4_Enzyme_sf"/>
</dbReference>
<keyword evidence="10" id="KW-0170">Cobalt</keyword>
<comment type="similarity">
    <text evidence="2 12">Belongs to the glycosyl hydrolase 4 family.</text>
</comment>
<feature type="binding site" evidence="10">
    <location>
        <position position="198"/>
    </location>
    <ligand>
        <name>Mn(2+)</name>
        <dbReference type="ChEBI" id="CHEBI:29035"/>
    </ligand>
</feature>
<dbReference type="CDD" id="cd05297">
    <property type="entry name" value="GH4_alpha_glucosidase_galactosidase"/>
    <property type="match status" value="1"/>
</dbReference>
<evidence type="ECO:0000256" key="10">
    <source>
        <dbReference type="PIRSR" id="PIRSR601088-3"/>
    </source>
</evidence>
<evidence type="ECO:0000256" key="4">
    <source>
        <dbReference type="ARBA" id="ARBA00022801"/>
    </source>
</evidence>
<comment type="cofactor">
    <cofactor evidence="12">
        <name>NAD(+)</name>
        <dbReference type="ChEBI" id="CHEBI:57540"/>
    </cofactor>
    <text evidence="12">Binds 1 NAD(+) per subunit.</text>
</comment>
<dbReference type="AlphaFoldDB" id="A0A511N912"/>
<dbReference type="OrthoDB" id="9808275at2"/>
<dbReference type="GO" id="GO:0016616">
    <property type="term" value="F:oxidoreductase activity, acting on the CH-OH group of donors, NAD or NADP as acceptor"/>
    <property type="evidence" value="ECO:0007669"/>
    <property type="project" value="InterPro"/>
</dbReference>
<dbReference type="GO" id="GO:0004553">
    <property type="term" value="F:hydrolase activity, hydrolyzing O-glycosyl compounds"/>
    <property type="evidence" value="ECO:0007669"/>
    <property type="project" value="InterPro"/>
</dbReference>
<dbReference type="Pfam" id="PF02056">
    <property type="entry name" value="Glyco_hydro_4"/>
    <property type="match status" value="1"/>
</dbReference>
<keyword evidence="5 12" id="KW-0520">NAD</keyword>
<evidence type="ECO:0000313" key="15">
    <source>
        <dbReference type="Proteomes" id="UP000321306"/>
    </source>
</evidence>
<dbReference type="InterPro" id="IPR036291">
    <property type="entry name" value="NAD(P)-bd_dom_sf"/>
</dbReference>
<keyword evidence="3 10" id="KW-0479">Metal-binding</keyword>
<feature type="site" description="Increases basicity of active site Tyr" evidence="11">
    <location>
        <position position="109"/>
    </location>
</feature>
<dbReference type="Gene3D" id="3.90.1820.10">
    <property type="entry name" value="AglA-like glucosidase"/>
    <property type="match status" value="1"/>
</dbReference>
<keyword evidence="10" id="KW-0408">Iron</keyword>
<evidence type="ECO:0000256" key="9">
    <source>
        <dbReference type="PIRSR" id="PIRSR601088-2"/>
    </source>
</evidence>
<dbReference type="PANTHER" id="PTHR32092:SF6">
    <property type="entry name" value="ALPHA-GALACTOSIDASE"/>
    <property type="match status" value="1"/>
</dbReference>
<dbReference type="InterPro" id="IPR022616">
    <property type="entry name" value="Glyco_hydro_4_C"/>
</dbReference>
<keyword evidence="4 12" id="KW-0378">Hydrolase</keyword>
<dbReference type="EMBL" id="BJXB01000032">
    <property type="protein sequence ID" value="GEM49312.1"/>
    <property type="molecule type" value="Genomic_DNA"/>
</dbReference>
<comment type="cofactor">
    <cofactor evidence="1">
        <name>Mn(2+)</name>
        <dbReference type="ChEBI" id="CHEBI:29035"/>
    </cofactor>
</comment>
<feature type="binding site" evidence="10">
    <location>
        <position position="168"/>
    </location>
    <ligand>
        <name>Mn(2+)</name>
        <dbReference type="ChEBI" id="CHEBI:29035"/>
    </ligand>
</feature>
<accession>A0A511N912</accession>
<feature type="binding site" evidence="9">
    <location>
        <position position="147"/>
    </location>
    <ligand>
        <name>substrate</name>
    </ligand>
</feature>
<dbReference type="GO" id="GO:0046872">
    <property type="term" value="F:metal ion binding"/>
    <property type="evidence" value="ECO:0007669"/>
    <property type="project" value="UniProtKB-KW"/>
</dbReference>
<keyword evidence="10" id="KW-0533">Nickel</keyword>
<evidence type="ECO:0000256" key="7">
    <source>
        <dbReference type="ARBA" id="ARBA00023277"/>
    </source>
</evidence>
<dbReference type="NCBIfam" id="NF011657">
    <property type="entry name" value="PRK15076.1"/>
    <property type="match status" value="1"/>
</dbReference>
<name>A0A511N912_DEIC1</name>
<evidence type="ECO:0000256" key="2">
    <source>
        <dbReference type="ARBA" id="ARBA00010141"/>
    </source>
</evidence>